<dbReference type="HOGENOM" id="CLU_083466_4_0_6"/>
<dbReference type="Gene3D" id="3.10.490.10">
    <property type="entry name" value="Gamma-glutamyl cyclotransferase-like"/>
    <property type="match status" value="1"/>
</dbReference>
<protein>
    <submittedName>
        <fullName evidence="2">Uncharacterized protein family (UPF0131) superfamily</fullName>
    </submittedName>
</protein>
<dbReference type="STRING" id="498211.CJA_3660"/>
<accession>B3PHR8</accession>
<evidence type="ECO:0000313" key="3">
    <source>
        <dbReference type="Proteomes" id="UP000001036"/>
    </source>
</evidence>
<dbReference type="eggNOG" id="COG2105">
    <property type="taxonomic scope" value="Bacteria"/>
</dbReference>
<keyword evidence="3" id="KW-1185">Reference proteome</keyword>
<dbReference type="Proteomes" id="UP000001036">
    <property type="component" value="Chromosome"/>
</dbReference>
<dbReference type="AlphaFoldDB" id="B3PHR8"/>
<dbReference type="InterPro" id="IPR036568">
    <property type="entry name" value="GGCT-like_sf"/>
</dbReference>
<dbReference type="InterPro" id="IPR013024">
    <property type="entry name" value="GGCT-like"/>
</dbReference>
<dbReference type="InterPro" id="IPR009288">
    <property type="entry name" value="AIG2-like_dom"/>
</dbReference>
<reference evidence="2 3" key="1">
    <citation type="journal article" date="2008" name="J. Bacteriol.">
        <title>Insights into plant cell wall degradation from the genome sequence of the soil bacterium Cellvibrio japonicus.</title>
        <authorList>
            <person name="Deboy R.T."/>
            <person name="Mongodin E.F."/>
            <person name="Fouts D.E."/>
            <person name="Tailford L.E."/>
            <person name="Khouri H."/>
            <person name="Emerson J.B."/>
            <person name="Mohamoud Y."/>
            <person name="Watkins K."/>
            <person name="Henrissat B."/>
            <person name="Gilbert H.J."/>
            <person name="Nelson K.E."/>
        </authorList>
    </citation>
    <scope>NUCLEOTIDE SEQUENCE [LARGE SCALE GENOMIC DNA]</scope>
    <source>
        <strain evidence="2 3">Ueda107</strain>
    </source>
</reference>
<dbReference type="OrthoDB" id="482277at2"/>
<evidence type="ECO:0000259" key="1">
    <source>
        <dbReference type="Pfam" id="PF06094"/>
    </source>
</evidence>
<dbReference type="EMBL" id="CP000934">
    <property type="protein sequence ID" value="ACE83441.1"/>
    <property type="molecule type" value="Genomic_DNA"/>
</dbReference>
<proteinExistence type="predicted"/>
<dbReference type="RefSeq" id="WP_012489234.1">
    <property type="nucleotide sequence ID" value="NC_010995.1"/>
</dbReference>
<gene>
    <name evidence="2" type="ordered locus">CJA_3660</name>
</gene>
<dbReference type="SUPFAM" id="SSF110857">
    <property type="entry name" value="Gamma-glutamyl cyclotransferase-like"/>
    <property type="match status" value="1"/>
</dbReference>
<organism evidence="2 3">
    <name type="scientific">Cellvibrio japonicus (strain Ueda107)</name>
    <name type="common">Pseudomonas fluorescens subsp. cellulosa</name>
    <dbReference type="NCBI Taxonomy" id="498211"/>
    <lineage>
        <taxon>Bacteria</taxon>
        <taxon>Pseudomonadati</taxon>
        <taxon>Pseudomonadota</taxon>
        <taxon>Gammaproteobacteria</taxon>
        <taxon>Cellvibrionales</taxon>
        <taxon>Cellvibrionaceae</taxon>
        <taxon>Cellvibrio</taxon>
    </lineage>
</organism>
<dbReference type="KEGG" id="cja:CJA_3660"/>
<dbReference type="CDD" id="cd06661">
    <property type="entry name" value="GGCT_like"/>
    <property type="match status" value="1"/>
</dbReference>
<dbReference type="Pfam" id="PF06094">
    <property type="entry name" value="GGACT"/>
    <property type="match status" value="1"/>
</dbReference>
<feature type="domain" description="Gamma-glutamylcyclotransferase AIG2-like" evidence="1">
    <location>
        <begin position="5"/>
        <end position="126"/>
    </location>
</feature>
<evidence type="ECO:0000313" key="2">
    <source>
        <dbReference type="EMBL" id="ACE83441.1"/>
    </source>
</evidence>
<name>B3PHR8_CELJU</name>
<sequence>MTPFLFVYGTLRRACHTGAHQRYLQGAQFIGGARVRGQLFHIRYYPGLVLSEEAGWVTGEVYALTGEQHLQALDAYEECSNPPHPDDEYRRAQIDVQLDTGAIKTVWTYVYAQSTRHLIAINSGDFLSAN</sequence>